<feature type="domain" description="Amino acid transporter transmembrane" evidence="6">
    <location>
        <begin position="20"/>
        <end position="373"/>
    </location>
</feature>
<organism evidence="7">
    <name type="scientific">Cladocopium goreaui</name>
    <dbReference type="NCBI Taxonomy" id="2562237"/>
    <lineage>
        <taxon>Eukaryota</taxon>
        <taxon>Sar</taxon>
        <taxon>Alveolata</taxon>
        <taxon>Dinophyceae</taxon>
        <taxon>Suessiales</taxon>
        <taxon>Symbiodiniaceae</taxon>
        <taxon>Cladocopium</taxon>
    </lineage>
</organism>
<reference evidence="7" key="1">
    <citation type="submission" date="2022-10" db="EMBL/GenBank/DDBJ databases">
        <authorList>
            <person name="Chen Y."/>
            <person name="Dougan E. K."/>
            <person name="Chan C."/>
            <person name="Rhodes N."/>
            <person name="Thang M."/>
        </authorList>
    </citation>
    <scope>NUCLEOTIDE SEQUENCE</scope>
</reference>
<evidence type="ECO:0000313" key="9">
    <source>
        <dbReference type="Proteomes" id="UP001152797"/>
    </source>
</evidence>
<feature type="transmembrane region" description="Helical" evidence="5">
    <location>
        <begin position="54"/>
        <end position="73"/>
    </location>
</feature>
<protein>
    <submittedName>
        <fullName evidence="8">Solute carrier family 38 member 8 (Amino acid transporter SLC38A8)</fullName>
    </submittedName>
</protein>
<evidence type="ECO:0000313" key="8">
    <source>
        <dbReference type="EMBL" id="CAL4767990.1"/>
    </source>
</evidence>
<evidence type="ECO:0000259" key="6">
    <source>
        <dbReference type="Pfam" id="PF01490"/>
    </source>
</evidence>
<dbReference type="Pfam" id="PF01490">
    <property type="entry name" value="Aa_trans"/>
    <property type="match status" value="1"/>
</dbReference>
<dbReference type="EMBL" id="CAMXCT030000576">
    <property type="protein sequence ID" value="CAL4767990.1"/>
    <property type="molecule type" value="Genomic_DNA"/>
</dbReference>
<dbReference type="PANTHER" id="PTHR22950">
    <property type="entry name" value="AMINO ACID TRANSPORTER"/>
    <property type="match status" value="1"/>
</dbReference>
<name>A0A9P1BYJ5_9DINO</name>
<evidence type="ECO:0000256" key="4">
    <source>
        <dbReference type="ARBA" id="ARBA00023136"/>
    </source>
</evidence>
<dbReference type="AlphaFoldDB" id="A0A9P1BYJ5"/>
<feature type="transmembrane region" description="Helical" evidence="5">
    <location>
        <begin position="285"/>
        <end position="302"/>
    </location>
</feature>
<keyword evidence="3 5" id="KW-1133">Transmembrane helix</keyword>
<dbReference type="InterPro" id="IPR013057">
    <property type="entry name" value="AA_transpt_TM"/>
</dbReference>
<reference evidence="8 9" key="2">
    <citation type="submission" date="2024-05" db="EMBL/GenBank/DDBJ databases">
        <authorList>
            <person name="Chen Y."/>
            <person name="Shah S."/>
            <person name="Dougan E. K."/>
            <person name="Thang M."/>
            <person name="Chan C."/>
        </authorList>
    </citation>
    <scope>NUCLEOTIDE SEQUENCE [LARGE SCALE GENOMIC DNA]</scope>
</reference>
<feature type="transmembrane region" description="Helical" evidence="5">
    <location>
        <begin position="244"/>
        <end position="265"/>
    </location>
</feature>
<evidence type="ECO:0000313" key="7">
    <source>
        <dbReference type="EMBL" id="CAI3980678.1"/>
    </source>
</evidence>
<accession>A0A9P1BYJ5</accession>
<comment type="caution">
    <text evidence="7">The sequence shown here is derived from an EMBL/GenBank/DDBJ whole genome shotgun (WGS) entry which is preliminary data.</text>
</comment>
<keyword evidence="2 5" id="KW-0812">Transmembrane</keyword>
<proteinExistence type="predicted"/>
<evidence type="ECO:0000256" key="5">
    <source>
        <dbReference type="SAM" id="Phobius"/>
    </source>
</evidence>
<feature type="transmembrane region" description="Helical" evidence="5">
    <location>
        <begin position="166"/>
        <end position="183"/>
    </location>
</feature>
<keyword evidence="4 5" id="KW-0472">Membrane</keyword>
<keyword evidence="9" id="KW-1185">Reference proteome</keyword>
<dbReference type="EMBL" id="CAMXCT010000576">
    <property type="protein sequence ID" value="CAI3980678.1"/>
    <property type="molecule type" value="Genomic_DNA"/>
</dbReference>
<dbReference type="GO" id="GO:0015179">
    <property type="term" value="F:L-amino acid transmembrane transporter activity"/>
    <property type="evidence" value="ECO:0007669"/>
    <property type="project" value="TreeGrafter"/>
</dbReference>
<evidence type="ECO:0000256" key="1">
    <source>
        <dbReference type="ARBA" id="ARBA00004141"/>
    </source>
</evidence>
<evidence type="ECO:0000256" key="3">
    <source>
        <dbReference type="ARBA" id="ARBA00022989"/>
    </source>
</evidence>
<feature type="transmembrane region" description="Helical" evidence="5">
    <location>
        <begin position="143"/>
        <end position="160"/>
    </location>
</feature>
<sequence>MAVGLDKPLLGNGSKGEVGSTVTATVINLLKNMVGAGLLNVCVAFQYASVMGGLLIMLFSAFVCTGGFLLIGYCCSKTGARTFRELWRSAMGAKTEKTVDVVLFFHTLFSCVGYVTMIGDFCIKSASGLMPDSIFARRRESSILVISLFAIFPLCLYKNLDPLKYTSVVGLAITAVSCAYIFYDVIANAEEYGAVETLQSHFWYVQLDMFKTLALFNGSFSAHYNAPTYYAELKEKTFFNYMKVSFYAFGIATLLFTAFGLAGFARFGDEVLGNVLKSYSPDDPMIQLSWGCMMVSTVFNFPHAFQRMRSSFNALLNKGPEDNFIFTTILLLSASVYMGVAFKDIAVIKMIKGATLGVSIMFIFPALFFIHLNEPIRFKRKCSGDINDPMSQVRRRRRAKWLSVLCVIMMITGFVQGALALMVHYNII</sequence>
<feature type="transmembrane region" description="Helical" evidence="5">
    <location>
        <begin position="323"/>
        <end position="342"/>
    </location>
</feature>
<dbReference type="GO" id="GO:0016020">
    <property type="term" value="C:membrane"/>
    <property type="evidence" value="ECO:0007669"/>
    <property type="project" value="UniProtKB-SubCell"/>
</dbReference>
<dbReference type="PANTHER" id="PTHR22950:SF652">
    <property type="entry name" value="TRANSMEMBRANE AMINO ACID TRANSPORTER FAMILY PROTEIN"/>
    <property type="match status" value="1"/>
</dbReference>
<dbReference type="EMBL" id="CAMXCT020000576">
    <property type="protein sequence ID" value="CAL1134053.1"/>
    <property type="molecule type" value="Genomic_DNA"/>
</dbReference>
<feature type="transmembrane region" description="Helical" evidence="5">
    <location>
        <begin position="354"/>
        <end position="372"/>
    </location>
</feature>
<evidence type="ECO:0000256" key="2">
    <source>
        <dbReference type="ARBA" id="ARBA00022692"/>
    </source>
</evidence>
<feature type="transmembrane region" description="Helical" evidence="5">
    <location>
        <begin position="101"/>
        <end position="123"/>
    </location>
</feature>
<dbReference type="Proteomes" id="UP001152797">
    <property type="component" value="Unassembled WGS sequence"/>
</dbReference>
<dbReference type="OrthoDB" id="28208at2759"/>
<feature type="transmembrane region" description="Helical" evidence="5">
    <location>
        <begin position="401"/>
        <end position="425"/>
    </location>
</feature>
<comment type="subcellular location">
    <subcellularLocation>
        <location evidence="1">Membrane</location>
        <topology evidence="1">Multi-pass membrane protein</topology>
    </subcellularLocation>
</comment>
<gene>
    <name evidence="7" type="ORF">C1SCF055_LOCUS8538</name>
</gene>